<evidence type="ECO:0000313" key="13">
    <source>
        <dbReference type="Proteomes" id="UP000260790"/>
    </source>
</evidence>
<dbReference type="AlphaFoldDB" id="A0A3E4MDT9"/>
<dbReference type="GO" id="GO:0000155">
    <property type="term" value="F:phosphorelay sensor kinase activity"/>
    <property type="evidence" value="ECO:0007669"/>
    <property type="project" value="InterPro"/>
</dbReference>
<dbReference type="InterPro" id="IPR003594">
    <property type="entry name" value="HATPase_dom"/>
</dbReference>
<keyword evidence="10" id="KW-0902">Two-component regulatory system</keyword>
<dbReference type="Pfam" id="PF00672">
    <property type="entry name" value="HAMP"/>
    <property type="match status" value="1"/>
</dbReference>
<reference evidence="12 13" key="1">
    <citation type="submission" date="2018-08" db="EMBL/GenBank/DDBJ databases">
        <title>A genome reference for cultivated species of the human gut microbiota.</title>
        <authorList>
            <person name="Zou Y."/>
            <person name="Xue W."/>
            <person name="Luo G."/>
        </authorList>
    </citation>
    <scope>NUCLEOTIDE SEQUENCE [LARGE SCALE GENOMIC DNA]</scope>
    <source>
        <strain evidence="12 13">TF10-9AT</strain>
    </source>
</reference>
<dbReference type="Pfam" id="PF18719">
    <property type="entry name" value="ArlS_N"/>
    <property type="match status" value="1"/>
</dbReference>
<organism evidence="12 13">
    <name type="scientific">Ligilactobacillus ruminis</name>
    <dbReference type="NCBI Taxonomy" id="1623"/>
    <lineage>
        <taxon>Bacteria</taxon>
        <taxon>Bacillati</taxon>
        <taxon>Bacillota</taxon>
        <taxon>Bacilli</taxon>
        <taxon>Lactobacillales</taxon>
        <taxon>Lactobacillaceae</taxon>
        <taxon>Ligilactobacillus</taxon>
    </lineage>
</organism>
<dbReference type="Gene3D" id="1.10.287.130">
    <property type="match status" value="1"/>
</dbReference>
<dbReference type="Pfam" id="PF00512">
    <property type="entry name" value="HisKA"/>
    <property type="match status" value="1"/>
</dbReference>
<dbReference type="InterPro" id="IPR003661">
    <property type="entry name" value="HisK_dim/P_dom"/>
</dbReference>
<dbReference type="InterPro" id="IPR041610">
    <property type="entry name" value="ArlS_N"/>
</dbReference>
<dbReference type="SMART" id="SM00388">
    <property type="entry name" value="HisKA"/>
    <property type="match status" value="1"/>
</dbReference>
<dbReference type="InterPro" id="IPR036097">
    <property type="entry name" value="HisK_dim/P_sf"/>
</dbReference>
<accession>A0A3E4MDT9</accession>
<sequence>MSKLCNEKNGNRSFFSLKAKWSIGTGIGVLVIFAVFSVMLFQSFSSLLMNQEKQYAEDSLRTAIGKLADNEGELTKQDVVKSLSLKITPSDNQNLYTNSVYTSLTRENIGISVYNLSGDLVFASRNVPVKFSSGSYQESRLAKDKNGRSIYVLSHSVYSKTTHQTIGYVQVTNSLISYDRTRQRLVIIFLVFGLTAAFALALLAYGLSSWLLRPVDDIHDVIGKITQGDESEALANVRVPEYNYKDELVELSEMFNGMLDRMERYVEQQQQFVEDVSHELRTPVAIIQGHLEMLNRWGKDDPKVLDNSIKASLQEINRMKSLVQEMLDLSRAEQVEIQFANEVTDVKEVGMLVYSNFKMIHPEFTFVMDCDLKEATKVQIYRNHLEQILIILMDNAVKYSTNRPEVHMSLAKTSRYAQIVVQDFGEGISQENASKIFDRFYRVDKARSRDKGGNGLGLAIAHRLIEGYHGKMTVESVLGQGSVFRISLPLIREEEKVIEEKESSL</sequence>
<dbReference type="PANTHER" id="PTHR45528">
    <property type="entry name" value="SENSOR HISTIDINE KINASE CPXA"/>
    <property type="match status" value="1"/>
</dbReference>
<dbReference type="PANTHER" id="PTHR45528:SF12">
    <property type="entry name" value="SENSOR HISTIDINE KINASE ARSS"/>
    <property type="match status" value="1"/>
</dbReference>
<dbReference type="InterPro" id="IPR036890">
    <property type="entry name" value="HATPase_C_sf"/>
</dbReference>
<dbReference type="GO" id="GO:0016020">
    <property type="term" value="C:membrane"/>
    <property type="evidence" value="ECO:0007669"/>
    <property type="project" value="UniProtKB-SubCell"/>
</dbReference>
<dbReference type="SMART" id="SM00304">
    <property type="entry name" value="HAMP"/>
    <property type="match status" value="1"/>
</dbReference>
<dbReference type="CDD" id="cd00082">
    <property type="entry name" value="HisKA"/>
    <property type="match status" value="1"/>
</dbReference>
<dbReference type="InterPro" id="IPR003660">
    <property type="entry name" value="HAMP_dom"/>
</dbReference>
<keyword evidence="8 12" id="KW-0418">Kinase</keyword>
<evidence type="ECO:0000256" key="8">
    <source>
        <dbReference type="ARBA" id="ARBA00022777"/>
    </source>
</evidence>
<keyword evidence="11" id="KW-0472">Membrane</keyword>
<protein>
    <recommendedName>
        <fullName evidence="4">Signal transduction histidine-protein kinase ArlS</fullName>
        <ecNumber evidence="3">2.7.13.3</ecNumber>
    </recommendedName>
</protein>
<evidence type="ECO:0000313" key="12">
    <source>
        <dbReference type="EMBL" id="RGK47716.1"/>
    </source>
</evidence>
<dbReference type="CDD" id="cd06225">
    <property type="entry name" value="HAMP"/>
    <property type="match status" value="1"/>
</dbReference>
<proteinExistence type="predicted"/>
<dbReference type="PRINTS" id="PR00344">
    <property type="entry name" value="BCTRLSENSOR"/>
</dbReference>
<comment type="subcellular location">
    <subcellularLocation>
        <location evidence="2">Membrane</location>
        <topology evidence="2">Multi-pass membrane protein</topology>
    </subcellularLocation>
</comment>
<comment type="caution">
    <text evidence="12">The sequence shown here is derived from an EMBL/GenBank/DDBJ whole genome shotgun (WGS) entry which is preliminary data.</text>
</comment>
<evidence type="ECO:0000256" key="6">
    <source>
        <dbReference type="ARBA" id="ARBA00022679"/>
    </source>
</evidence>
<dbReference type="PROSITE" id="PS50885">
    <property type="entry name" value="HAMP"/>
    <property type="match status" value="1"/>
</dbReference>
<evidence type="ECO:0000256" key="3">
    <source>
        <dbReference type="ARBA" id="ARBA00012438"/>
    </source>
</evidence>
<evidence type="ECO:0000256" key="10">
    <source>
        <dbReference type="ARBA" id="ARBA00023012"/>
    </source>
</evidence>
<dbReference type="RefSeq" id="WP_117642486.1">
    <property type="nucleotide sequence ID" value="NZ_JAQDES010000001.1"/>
</dbReference>
<dbReference type="Gene3D" id="3.30.565.10">
    <property type="entry name" value="Histidine kinase-like ATPase, C-terminal domain"/>
    <property type="match status" value="1"/>
</dbReference>
<keyword evidence="6" id="KW-0808">Transferase</keyword>
<dbReference type="SMART" id="SM00387">
    <property type="entry name" value="HATPase_c"/>
    <property type="match status" value="1"/>
</dbReference>
<evidence type="ECO:0000256" key="2">
    <source>
        <dbReference type="ARBA" id="ARBA00004141"/>
    </source>
</evidence>
<dbReference type="Pfam" id="PF02518">
    <property type="entry name" value="HATPase_c"/>
    <property type="match status" value="1"/>
</dbReference>
<dbReference type="SUPFAM" id="SSF55874">
    <property type="entry name" value="ATPase domain of HSP90 chaperone/DNA topoisomerase II/histidine kinase"/>
    <property type="match status" value="1"/>
</dbReference>
<evidence type="ECO:0000256" key="11">
    <source>
        <dbReference type="ARBA" id="ARBA00023136"/>
    </source>
</evidence>
<dbReference type="PROSITE" id="PS50109">
    <property type="entry name" value="HIS_KIN"/>
    <property type="match status" value="1"/>
</dbReference>
<comment type="catalytic activity">
    <reaction evidence="1">
        <text>ATP + protein L-histidine = ADP + protein N-phospho-L-histidine.</text>
        <dbReference type="EC" id="2.7.13.3"/>
    </reaction>
</comment>
<evidence type="ECO:0000256" key="1">
    <source>
        <dbReference type="ARBA" id="ARBA00000085"/>
    </source>
</evidence>
<dbReference type="InterPro" id="IPR050398">
    <property type="entry name" value="HssS/ArlS-like"/>
</dbReference>
<gene>
    <name evidence="12" type="ORF">DXD09_03285</name>
</gene>
<evidence type="ECO:0000256" key="7">
    <source>
        <dbReference type="ARBA" id="ARBA00022692"/>
    </source>
</evidence>
<keyword evidence="5" id="KW-0597">Phosphoprotein</keyword>
<keyword evidence="7" id="KW-0812">Transmembrane</keyword>
<evidence type="ECO:0000256" key="4">
    <source>
        <dbReference type="ARBA" id="ARBA00015735"/>
    </source>
</evidence>
<dbReference type="InterPro" id="IPR004358">
    <property type="entry name" value="Sig_transdc_His_kin-like_C"/>
</dbReference>
<dbReference type="SUPFAM" id="SSF47384">
    <property type="entry name" value="Homodimeric domain of signal transducing histidine kinase"/>
    <property type="match status" value="1"/>
</dbReference>
<dbReference type="EMBL" id="QSQR01000002">
    <property type="protein sequence ID" value="RGK47716.1"/>
    <property type="molecule type" value="Genomic_DNA"/>
</dbReference>
<dbReference type="Gene3D" id="6.10.340.10">
    <property type="match status" value="1"/>
</dbReference>
<evidence type="ECO:0000256" key="5">
    <source>
        <dbReference type="ARBA" id="ARBA00022553"/>
    </source>
</evidence>
<dbReference type="EC" id="2.7.13.3" evidence="3"/>
<name>A0A3E4MDT9_9LACO</name>
<dbReference type="FunFam" id="1.10.287.130:FF:000001">
    <property type="entry name" value="Two-component sensor histidine kinase"/>
    <property type="match status" value="1"/>
</dbReference>
<evidence type="ECO:0000256" key="9">
    <source>
        <dbReference type="ARBA" id="ARBA00022989"/>
    </source>
</evidence>
<keyword evidence="9" id="KW-1133">Transmembrane helix</keyword>
<dbReference type="FunFam" id="3.30.565.10:FF:000006">
    <property type="entry name" value="Sensor histidine kinase WalK"/>
    <property type="match status" value="1"/>
</dbReference>
<dbReference type="InterPro" id="IPR005467">
    <property type="entry name" value="His_kinase_dom"/>
</dbReference>
<dbReference type="Proteomes" id="UP000260790">
    <property type="component" value="Unassembled WGS sequence"/>
</dbReference>